<dbReference type="InterPro" id="IPR007387">
    <property type="entry name" value="TRAP_DctQ"/>
</dbReference>
<dbReference type="PANTHER" id="PTHR35011">
    <property type="entry name" value="2,3-DIKETO-L-GULONATE TRAP TRANSPORTER SMALL PERMEASE PROTEIN YIAM"/>
    <property type="match status" value="1"/>
</dbReference>
<comment type="similarity">
    <text evidence="8">Belongs to the TRAP transporter small permease family.</text>
</comment>
<protein>
    <recommendedName>
        <fullName evidence="10">Tripartite ATP-independent periplasmic transporters DctQ component domain-containing protein</fullName>
    </recommendedName>
</protein>
<evidence type="ECO:0000256" key="1">
    <source>
        <dbReference type="ARBA" id="ARBA00004429"/>
    </source>
</evidence>
<feature type="transmembrane region" description="Helical" evidence="9">
    <location>
        <begin position="92"/>
        <end position="113"/>
    </location>
</feature>
<dbReference type="KEGG" id="ddu:GF1_22840"/>
<dbReference type="EMBL" id="AP024233">
    <property type="protein sequence ID" value="BCO09908.1"/>
    <property type="molecule type" value="Genomic_DNA"/>
</dbReference>
<keyword evidence="5 9" id="KW-0812">Transmembrane</keyword>
<dbReference type="GO" id="GO:0005886">
    <property type="term" value="C:plasma membrane"/>
    <property type="evidence" value="ECO:0007669"/>
    <property type="project" value="UniProtKB-SubCell"/>
</dbReference>
<keyword evidence="3" id="KW-1003">Cell membrane</keyword>
<organism evidence="11 12">
    <name type="scientific">Desulfolithobacter dissulfuricans</name>
    <dbReference type="NCBI Taxonomy" id="2795293"/>
    <lineage>
        <taxon>Bacteria</taxon>
        <taxon>Pseudomonadati</taxon>
        <taxon>Thermodesulfobacteriota</taxon>
        <taxon>Desulfobulbia</taxon>
        <taxon>Desulfobulbales</taxon>
        <taxon>Desulfobulbaceae</taxon>
        <taxon>Desulfolithobacter</taxon>
    </lineage>
</organism>
<dbReference type="InterPro" id="IPR055348">
    <property type="entry name" value="DctQ"/>
</dbReference>
<gene>
    <name evidence="11" type="ORF">GF1_22840</name>
</gene>
<accession>A0A915U225</accession>
<evidence type="ECO:0000259" key="10">
    <source>
        <dbReference type="Pfam" id="PF04290"/>
    </source>
</evidence>
<evidence type="ECO:0000256" key="7">
    <source>
        <dbReference type="ARBA" id="ARBA00023136"/>
    </source>
</evidence>
<sequence>MSHRQVARQILTFEKRLIDGLLCLLLVAMIVLACLQIGLRTFFSSGLLWADPLLRYLVLWCGMLGAVVATREKKHIAIDVVGYLAPEQVKPWIGLVIDLFSSLVAAVLTWAAVIFVRNEVLFGSYPLLTVPSWIWNLIFPTAFGLITIHFLLAIAADIRLLASQSSRGNEAGSGP</sequence>
<keyword evidence="7 9" id="KW-0472">Membrane</keyword>
<dbReference type="AlphaFoldDB" id="A0A915U225"/>
<comment type="subcellular location">
    <subcellularLocation>
        <location evidence="1">Cell inner membrane</location>
        <topology evidence="1">Multi-pass membrane protein</topology>
    </subcellularLocation>
</comment>
<evidence type="ECO:0000256" key="8">
    <source>
        <dbReference type="ARBA" id="ARBA00038436"/>
    </source>
</evidence>
<keyword evidence="4" id="KW-0997">Cell inner membrane</keyword>
<feature type="domain" description="Tripartite ATP-independent periplasmic transporters DctQ component" evidence="10">
    <location>
        <begin position="29"/>
        <end position="159"/>
    </location>
</feature>
<evidence type="ECO:0000256" key="5">
    <source>
        <dbReference type="ARBA" id="ARBA00022692"/>
    </source>
</evidence>
<evidence type="ECO:0000256" key="9">
    <source>
        <dbReference type="SAM" id="Phobius"/>
    </source>
</evidence>
<dbReference type="PROSITE" id="PS51257">
    <property type="entry name" value="PROKAR_LIPOPROTEIN"/>
    <property type="match status" value="1"/>
</dbReference>
<feature type="transmembrane region" description="Helical" evidence="9">
    <location>
        <begin position="21"/>
        <end position="41"/>
    </location>
</feature>
<dbReference type="Proteomes" id="UP001063350">
    <property type="component" value="Chromosome"/>
</dbReference>
<dbReference type="PANTHER" id="PTHR35011:SF2">
    <property type="entry name" value="2,3-DIKETO-L-GULONATE TRAP TRANSPORTER SMALL PERMEASE PROTEIN YIAM"/>
    <property type="match status" value="1"/>
</dbReference>
<evidence type="ECO:0000256" key="2">
    <source>
        <dbReference type="ARBA" id="ARBA00022448"/>
    </source>
</evidence>
<proteinExistence type="inferred from homology"/>
<feature type="transmembrane region" description="Helical" evidence="9">
    <location>
        <begin position="53"/>
        <end position="71"/>
    </location>
</feature>
<evidence type="ECO:0000256" key="4">
    <source>
        <dbReference type="ARBA" id="ARBA00022519"/>
    </source>
</evidence>
<evidence type="ECO:0000313" key="12">
    <source>
        <dbReference type="Proteomes" id="UP001063350"/>
    </source>
</evidence>
<dbReference type="GO" id="GO:0015740">
    <property type="term" value="P:C4-dicarboxylate transport"/>
    <property type="evidence" value="ECO:0007669"/>
    <property type="project" value="TreeGrafter"/>
</dbReference>
<evidence type="ECO:0000256" key="6">
    <source>
        <dbReference type="ARBA" id="ARBA00022989"/>
    </source>
</evidence>
<name>A0A915U225_9BACT</name>
<evidence type="ECO:0000313" key="11">
    <source>
        <dbReference type="EMBL" id="BCO09908.1"/>
    </source>
</evidence>
<dbReference type="RefSeq" id="WP_267926648.1">
    <property type="nucleotide sequence ID" value="NZ_AP024233.1"/>
</dbReference>
<reference evidence="11" key="1">
    <citation type="submission" date="2020-12" db="EMBL/GenBank/DDBJ databases">
        <title>Desulfobium dissulfuricans gen. nov., sp. nov., a novel mesophilic, sulfate-reducing bacterium isolated from a deep-sea hydrothermal vent.</title>
        <authorList>
            <person name="Hashimoto Y."/>
            <person name="Tame A."/>
            <person name="Sawayama S."/>
            <person name="Miyazaki J."/>
            <person name="Takai K."/>
            <person name="Nakagawa S."/>
        </authorList>
    </citation>
    <scope>NUCLEOTIDE SEQUENCE</scope>
    <source>
        <strain evidence="11">GF1</strain>
    </source>
</reference>
<dbReference type="Pfam" id="PF04290">
    <property type="entry name" value="DctQ"/>
    <property type="match status" value="1"/>
</dbReference>
<keyword evidence="12" id="KW-1185">Reference proteome</keyword>
<dbReference type="GO" id="GO:0022857">
    <property type="term" value="F:transmembrane transporter activity"/>
    <property type="evidence" value="ECO:0007669"/>
    <property type="project" value="TreeGrafter"/>
</dbReference>
<keyword evidence="6 9" id="KW-1133">Transmembrane helix</keyword>
<keyword evidence="2" id="KW-0813">Transport</keyword>
<evidence type="ECO:0000256" key="3">
    <source>
        <dbReference type="ARBA" id="ARBA00022475"/>
    </source>
</evidence>
<feature type="transmembrane region" description="Helical" evidence="9">
    <location>
        <begin position="133"/>
        <end position="156"/>
    </location>
</feature>